<dbReference type="InterPro" id="IPR020845">
    <property type="entry name" value="AMP-binding_CS"/>
</dbReference>
<feature type="domain" description="AMP-dependent synthetase/ligase" evidence="3">
    <location>
        <begin position="44"/>
        <end position="193"/>
    </location>
</feature>
<accession>A0ABT8VMN9</accession>
<dbReference type="RefSeq" id="WP_302882508.1">
    <property type="nucleotide sequence ID" value="NZ_JAUMIT010000001.1"/>
</dbReference>
<comment type="caution">
    <text evidence="4">The sequence shown here is derived from an EMBL/GenBank/DDBJ whole genome shotgun (WGS) entry which is preliminary data.</text>
</comment>
<dbReference type="Proteomes" id="UP001168642">
    <property type="component" value="Unassembled WGS sequence"/>
</dbReference>
<dbReference type="PROSITE" id="PS00455">
    <property type="entry name" value="AMP_BINDING"/>
    <property type="match status" value="1"/>
</dbReference>
<dbReference type="InterPro" id="IPR045851">
    <property type="entry name" value="AMP-bd_C_sf"/>
</dbReference>
<dbReference type="SUPFAM" id="SSF56801">
    <property type="entry name" value="Acetyl-CoA synthetase-like"/>
    <property type="match status" value="1"/>
</dbReference>
<proteinExistence type="inferred from homology"/>
<evidence type="ECO:0000256" key="2">
    <source>
        <dbReference type="ARBA" id="ARBA00022598"/>
    </source>
</evidence>
<organism evidence="4 5">
    <name type="scientific">Wenyingzhuangia gilva</name>
    <dbReference type="NCBI Taxonomy" id="3057677"/>
    <lineage>
        <taxon>Bacteria</taxon>
        <taxon>Pseudomonadati</taxon>
        <taxon>Bacteroidota</taxon>
        <taxon>Flavobacteriia</taxon>
        <taxon>Flavobacteriales</taxon>
        <taxon>Flavobacteriaceae</taxon>
        <taxon>Wenyingzhuangia</taxon>
    </lineage>
</organism>
<dbReference type="Gene3D" id="3.30.300.30">
    <property type="match status" value="1"/>
</dbReference>
<dbReference type="PANTHER" id="PTHR43201:SF5">
    <property type="entry name" value="MEDIUM-CHAIN ACYL-COA LIGASE ACSF2, MITOCHONDRIAL"/>
    <property type="match status" value="1"/>
</dbReference>
<dbReference type="PANTHER" id="PTHR43201">
    <property type="entry name" value="ACYL-COA SYNTHETASE"/>
    <property type="match status" value="1"/>
</dbReference>
<reference evidence="4" key="1">
    <citation type="submission" date="2023-07" db="EMBL/GenBank/DDBJ databases">
        <title>Wenyingzhuangia sp. chi5 genome sequencing and assembly.</title>
        <authorList>
            <person name="Park S."/>
        </authorList>
    </citation>
    <scope>NUCLEOTIDE SEQUENCE</scope>
    <source>
        <strain evidence="4">Chi5</strain>
    </source>
</reference>
<gene>
    <name evidence="4" type="ORF">QVZ41_00030</name>
</gene>
<dbReference type="Pfam" id="PF00501">
    <property type="entry name" value="AMP-binding"/>
    <property type="match status" value="1"/>
</dbReference>
<sequence length="374" mass="42238">MHKSFKLQGESFQNPLELISFSETISEELYWFLQEWFSDAETLIVQTSGSTGKPKLISIKKELMQNSAKATGTFFDLGIGTKALCCLSVNYIAGKMMVIRALTLGWELDVIEPVGNPLENAFEEYDFCAMVPMQVQASLWDLNLVKKLLIGGGVVSQTLQEDLQSLSTECFASYGMTETVSHIAVKKLNHFNSTPLDDENTKDSKKEVFERSREVNLSDVEGNGLRAESRSFYQVLPNITISQDNRACLVIDAPLLSEEKVITNDVVKMISDNEFEWLGRYDHVINSGGVKLHPEQIEKELSKIIVERFFVTGIPDEILGEKLILVVEGEDRVCDFSSLALSKYQIPKQTYFIDQFVETETKKIQRKATLKLLF</sequence>
<name>A0ABT8VMN9_9FLAO</name>
<evidence type="ECO:0000259" key="3">
    <source>
        <dbReference type="Pfam" id="PF00501"/>
    </source>
</evidence>
<evidence type="ECO:0000256" key="1">
    <source>
        <dbReference type="ARBA" id="ARBA00006432"/>
    </source>
</evidence>
<comment type="similarity">
    <text evidence="1">Belongs to the ATP-dependent AMP-binding enzyme family.</text>
</comment>
<dbReference type="EMBL" id="JAUMIT010000001">
    <property type="protein sequence ID" value="MDO3693235.1"/>
    <property type="molecule type" value="Genomic_DNA"/>
</dbReference>
<keyword evidence="2" id="KW-0436">Ligase</keyword>
<dbReference type="InterPro" id="IPR000873">
    <property type="entry name" value="AMP-dep_synth/lig_dom"/>
</dbReference>
<dbReference type="Gene3D" id="3.40.50.12780">
    <property type="entry name" value="N-terminal domain of ligase-like"/>
    <property type="match status" value="1"/>
</dbReference>
<evidence type="ECO:0000313" key="5">
    <source>
        <dbReference type="Proteomes" id="UP001168642"/>
    </source>
</evidence>
<dbReference type="InterPro" id="IPR042099">
    <property type="entry name" value="ANL_N_sf"/>
</dbReference>
<keyword evidence="5" id="KW-1185">Reference proteome</keyword>
<evidence type="ECO:0000313" key="4">
    <source>
        <dbReference type="EMBL" id="MDO3693235.1"/>
    </source>
</evidence>
<protein>
    <submittedName>
        <fullName evidence="4">AMP-binding protein</fullName>
    </submittedName>
</protein>